<comment type="caution">
    <text evidence="3">The sequence shown here is derived from an EMBL/GenBank/DDBJ whole genome shotgun (WGS) entry which is preliminary data.</text>
</comment>
<accession>A0A418WE76</accession>
<dbReference type="OrthoDB" id="7266247at2"/>
<dbReference type="EMBL" id="QYUK01000011">
    <property type="protein sequence ID" value="RJF88323.1"/>
    <property type="molecule type" value="Genomic_DNA"/>
</dbReference>
<evidence type="ECO:0000256" key="2">
    <source>
        <dbReference type="SAM" id="Phobius"/>
    </source>
</evidence>
<keyword evidence="2" id="KW-0472">Membrane</keyword>
<evidence type="ECO:0000313" key="4">
    <source>
        <dbReference type="Proteomes" id="UP000284605"/>
    </source>
</evidence>
<feature type="compositionally biased region" description="Pro residues" evidence="1">
    <location>
        <begin position="96"/>
        <end position="119"/>
    </location>
</feature>
<feature type="region of interest" description="Disordered" evidence="1">
    <location>
        <begin position="49"/>
        <end position="121"/>
    </location>
</feature>
<feature type="compositionally biased region" description="Low complexity" evidence="1">
    <location>
        <begin position="57"/>
        <end position="66"/>
    </location>
</feature>
<dbReference type="Proteomes" id="UP000284605">
    <property type="component" value="Unassembled WGS sequence"/>
</dbReference>
<feature type="transmembrane region" description="Helical" evidence="2">
    <location>
        <begin position="21"/>
        <end position="43"/>
    </location>
</feature>
<sequence length="378" mass="40227">MARRLPVTADRPPRRRANRGHGVLWGFLGAGVAGLLVGGLFWLDAQSGPSRGLAGQPSPSVAAAAPTPAPPPVPTAAPDPFTTIGPEGSAALPDLAPTPAPEPATPPTPATIIAPPPTATPAAIPRATLEQIATNQPTKLTVYRAAHNPRVLILDFPSLHAQAVALNRVAALTEKKDAPHDRVLSDSELRGLISAAGKNYDTYYGGHDYDGTALARFFTLAEGVGITVAEGEVLEILLKQKVLRVADKGFSAGEPVQAVISVAGIATDEDKAIELRRDILRHEMAHGEFFTQVFFRAACDDFWRNGLSAAERKLFTRFLDKAGYDTKNEPLVINEMQAYLGFTPSAALFGARQLGVSEQTLADLRARFREAVPNPADF</sequence>
<feature type="compositionally biased region" description="Pro residues" evidence="1">
    <location>
        <begin position="67"/>
        <end position="77"/>
    </location>
</feature>
<organism evidence="3 4">
    <name type="scientific">Oleomonas cavernae</name>
    <dbReference type="NCBI Taxonomy" id="2320859"/>
    <lineage>
        <taxon>Bacteria</taxon>
        <taxon>Pseudomonadati</taxon>
        <taxon>Pseudomonadota</taxon>
        <taxon>Alphaproteobacteria</taxon>
        <taxon>Acetobacterales</taxon>
        <taxon>Acetobacteraceae</taxon>
        <taxon>Oleomonas</taxon>
    </lineage>
</organism>
<name>A0A418WE76_9PROT</name>
<dbReference type="AlphaFoldDB" id="A0A418WE76"/>
<reference evidence="3 4" key="1">
    <citation type="submission" date="2018-09" db="EMBL/GenBank/DDBJ databases">
        <authorList>
            <person name="Zhu H."/>
        </authorList>
    </citation>
    <scope>NUCLEOTIDE SEQUENCE [LARGE SCALE GENOMIC DNA]</scope>
    <source>
        <strain evidence="3 4">K1W22B-8</strain>
    </source>
</reference>
<evidence type="ECO:0000256" key="1">
    <source>
        <dbReference type="SAM" id="MobiDB-lite"/>
    </source>
</evidence>
<keyword evidence="2" id="KW-1133">Transmembrane helix</keyword>
<dbReference type="RefSeq" id="WP_119778959.1">
    <property type="nucleotide sequence ID" value="NZ_QYUK01000011.1"/>
</dbReference>
<keyword evidence="4" id="KW-1185">Reference proteome</keyword>
<protein>
    <submittedName>
        <fullName evidence="3">Uncharacterized protein</fullName>
    </submittedName>
</protein>
<proteinExistence type="predicted"/>
<evidence type="ECO:0000313" key="3">
    <source>
        <dbReference type="EMBL" id="RJF88323.1"/>
    </source>
</evidence>
<keyword evidence="2" id="KW-0812">Transmembrane</keyword>
<gene>
    <name evidence="3" type="ORF">D3874_15960</name>
</gene>